<dbReference type="EMBL" id="CABVJF010000014">
    <property type="protein sequence ID" value="VVQ11013.1"/>
    <property type="molecule type" value="Genomic_DNA"/>
</dbReference>
<evidence type="ECO:0000313" key="2">
    <source>
        <dbReference type="Proteomes" id="UP000381378"/>
    </source>
</evidence>
<proteinExistence type="predicted"/>
<dbReference type="Proteomes" id="UP000381378">
    <property type="component" value="Unassembled WGS sequence"/>
</dbReference>
<name>A0A5E7UIJ8_PSEFL</name>
<organism evidence="1 2">
    <name type="scientific">Pseudomonas fluorescens</name>
    <dbReference type="NCBI Taxonomy" id="294"/>
    <lineage>
        <taxon>Bacteria</taxon>
        <taxon>Pseudomonadati</taxon>
        <taxon>Pseudomonadota</taxon>
        <taxon>Gammaproteobacteria</taxon>
        <taxon>Pseudomonadales</taxon>
        <taxon>Pseudomonadaceae</taxon>
        <taxon>Pseudomonas</taxon>
    </lineage>
</organism>
<evidence type="ECO:0000313" key="1">
    <source>
        <dbReference type="EMBL" id="VVQ11013.1"/>
    </source>
</evidence>
<reference evidence="1 2" key="1">
    <citation type="submission" date="2019-09" db="EMBL/GenBank/DDBJ databases">
        <authorList>
            <person name="Chandra G."/>
            <person name="Truman W A."/>
        </authorList>
    </citation>
    <scope>NUCLEOTIDE SEQUENCE [LARGE SCALE GENOMIC DNA]</scope>
    <source>
        <strain evidence="1">PS928</strain>
    </source>
</reference>
<protein>
    <submittedName>
        <fullName evidence="1">Uncharacterized protein</fullName>
    </submittedName>
</protein>
<accession>A0A5E7UIJ8</accession>
<dbReference type="AlphaFoldDB" id="A0A5E7UIJ8"/>
<gene>
    <name evidence="1" type="ORF">PS928_03690</name>
</gene>
<sequence>MSPDTRTMPWPPQKRCVSIFQHSTYDGTQHWNALISIGMATNEEKSPLVKEIAAAGSPLNDNYFIDAENLELWINKELAGLCRYRSHGSEDLDGESETQGPLRFLFSLDAVFVRPLYHSLGFGEILSEHLAEQLMAGLLTQLVRIKSHDAGADVVLFADFDSVEGDRFFENLAELIELKIEISSNSLGIPIAFSTDSGY</sequence>